<protein>
    <submittedName>
        <fullName evidence="1">Uncharacterized protein</fullName>
    </submittedName>
</protein>
<feature type="non-terminal residue" evidence="1">
    <location>
        <position position="1"/>
    </location>
</feature>
<proteinExistence type="predicted"/>
<dbReference type="Proteomes" id="UP001233999">
    <property type="component" value="Unassembled WGS sequence"/>
</dbReference>
<sequence>HIGSFAVFKKHRSMRASKNISNEIFKIRCILKSFNIKRTAPTSTPNRFRIKRTVPIIKILAINIYV</sequence>
<keyword evidence="2" id="KW-1185">Reference proteome</keyword>
<comment type="caution">
    <text evidence="1">The sequence shown here is derived from an EMBL/GenBank/DDBJ whole genome shotgun (WGS) entry which is preliminary data.</text>
</comment>
<accession>A0AAD8AKC2</accession>
<dbReference type="EMBL" id="JASPKZ010000135">
    <property type="protein sequence ID" value="KAJ9600681.1"/>
    <property type="molecule type" value="Genomic_DNA"/>
</dbReference>
<organism evidence="1 2">
    <name type="scientific">Diploptera punctata</name>
    <name type="common">Pacific beetle cockroach</name>
    <dbReference type="NCBI Taxonomy" id="6984"/>
    <lineage>
        <taxon>Eukaryota</taxon>
        <taxon>Metazoa</taxon>
        <taxon>Ecdysozoa</taxon>
        <taxon>Arthropoda</taxon>
        <taxon>Hexapoda</taxon>
        <taxon>Insecta</taxon>
        <taxon>Pterygota</taxon>
        <taxon>Neoptera</taxon>
        <taxon>Polyneoptera</taxon>
        <taxon>Dictyoptera</taxon>
        <taxon>Blattodea</taxon>
        <taxon>Blaberoidea</taxon>
        <taxon>Blaberidae</taxon>
        <taxon>Diplopterinae</taxon>
        <taxon>Diploptera</taxon>
    </lineage>
</organism>
<reference evidence="1" key="2">
    <citation type="submission" date="2023-05" db="EMBL/GenBank/DDBJ databases">
        <authorList>
            <person name="Fouks B."/>
        </authorList>
    </citation>
    <scope>NUCLEOTIDE SEQUENCE</scope>
    <source>
        <strain evidence="1">Stay&amp;Tobe</strain>
        <tissue evidence="1">Testes</tissue>
    </source>
</reference>
<feature type="non-terminal residue" evidence="1">
    <location>
        <position position="66"/>
    </location>
</feature>
<dbReference type="AlphaFoldDB" id="A0AAD8AKC2"/>
<name>A0AAD8AKC2_DIPPU</name>
<evidence type="ECO:0000313" key="2">
    <source>
        <dbReference type="Proteomes" id="UP001233999"/>
    </source>
</evidence>
<gene>
    <name evidence="1" type="ORF">L9F63_026183</name>
</gene>
<evidence type="ECO:0000313" key="1">
    <source>
        <dbReference type="EMBL" id="KAJ9600681.1"/>
    </source>
</evidence>
<reference evidence="1" key="1">
    <citation type="journal article" date="2023" name="IScience">
        <title>Live-bearing cockroach genome reveals convergent evolutionary mechanisms linked to viviparity in insects and beyond.</title>
        <authorList>
            <person name="Fouks B."/>
            <person name="Harrison M.C."/>
            <person name="Mikhailova A.A."/>
            <person name="Marchal E."/>
            <person name="English S."/>
            <person name="Carruthers M."/>
            <person name="Jennings E.C."/>
            <person name="Chiamaka E.L."/>
            <person name="Frigard R.A."/>
            <person name="Pippel M."/>
            <person name="Attardo G.M."/>
            <person name="Benoit J.B."/>
            <person name="Bornberg-Bauer E."/>
            <person name="Tobe S.S."/>
        </authorList>
    </citation>
    <scope>NUCLEOTIDE SEQUENCE</scope>
    <source>
        <strain evidence="1">Stay&amp;Tobe</strain>
    </source>
</reference>